<proteinExistence type="predicted"/>
<reference evidence="2 3" key="1">
    <citation type="submission" date="2021-06" db="EMBL/GenBank/DDBJ databases">
        <title>Bacillus sp. RD4P76, an endophyte from a halophyte.</title>
        <authorList>
            <person name="Sun J.-Q."/>
        </authorList>
    </citation>
    <scope>NUCLEOTIDE SEQUENCE [LARGE SCALE GENOMIC DNA]</scope>
    <source>
        <strain evidence="2 3">CGMCC 1.15917</strain>
    </source>
</reference>
<accession>A0ABS6JD16</accession>
<comment type="caution">
    <text evidence="2">The sequence shown here is derived from an EMBL/GenBank/DDBJ whole genome shotgun (WGS) entry which is preliminary data.</text>
</comment>
<protein>
    <submittedName>
        <fullName evidence="2">Uncharacterized protein</fullName>
    </submittedName>
</protein>
<keyword evidence="1" id="KW-0472">Membrane</keyword>
<gene>
    <name evidence="2" type="ORF">KS419_07440</name>
</gene>
<keyword evidence="1" id="KW-0812">Transmembrane</keyword>
<sequence length="121" mass="13887">MGAPKKKKLGKKYVILIIGLVMLFLLPFIIPHPGMKQLEQLEENVIEPYLSSFLDDFEIVRIAPDRYSDTEGTRTYIVTVKWDVEPYTVGDQTFDYETGDYIIVIKDGEEVISSNRRTIIG</sequence>
<dbReference type="RefSeq" id="WP_217065512.1">
    <property type="nucleotide sequence ID" value="NZ_JAHQCS010000077.1"/>
</dbReference>
<dbReference type="EMBL" id="JAHQCS010000077">
    <property type="protein sequence ID" value="MBU9711565.1"/>
    <property type="molecule type" value="Genomic_DNA"/>
</dbReference>
<organism evidence="2 3">
    <name type="scientific">Evansella tamaricis</name>
    <dbReference type="NCBI Taxonomy" id="2069301"/>
    <lineage>
        <taxon>Bacteria</taxon>
        <taxon>Bacillati</taxon>
        <taxon>Bacillota</taxon>
        <taxon>Bacilli</taxon>
        <taxon>Bacillales</taxon>
        <taxon>Bacillaceae</taxon>
        <taxon>Evansella</taxon>
    </lineage>
</organism>
<name>A0ABS6JD16_9BACI</name>
<keyword evidence="1" id="KW-1133">Transmembrane helix</keyword>
<evidence type="ECO:0000313" key="3">
    <source>
        <dbReference type="Proteomes" id="UP000784880"/>
    </source>
</evidence>
<evidence type="ECO:0000313" key="2">
    <source>
        <dbReference type="EMBL" id="MBU9711565.1"/>
    </source>
</evidence>
<evidence type="ECO:0000256" key="1">
    <source>
        <dbReference type="SAM" id="Phobius"/>
    </source>
</evidence>
<feature type="transmembrane region" description="Helical" evidence="1">
    <location>
        <begin position="12"/>
        <end position="30"/>
    </location>
</feature>
<dbReference type="Proteomes" id="UP000784880">
    <property type="component" value="Unassembled WGS sequence"/>
</dbReference>
<keyword evidence="3" id="KW-1185">Reference proteome</keyword>